<protein>
    <submittedName>
        <fullName evidence="4">Neur_chan_memb domain-containing protein</fullName>
    </submittedName>
</protein>
<keyword evidence="1" id="KW-0812">Transmembrane</keyword>
<proteinExistence type="predicted"/>
<dbReference type="AlphaFoldDB" id="A0A0N4VS63"/>
<feature type="transmembrane region" description="Helical" evidence="1">
    <location>
        <begin position="53"/>
        <end position="79"/>
    </location>
</feature>
<dbReference type="OrthoDB" id="442503at2759"/>
<evidence type="ECO:0000256" key="1">
    <source>
        <dbReference type="SAM" id="Phobius"/>
    </source>
</evidence>
<accession>A0A0N4VS63</accession>
<gene>
    <name evidence="2" type="ORF">HPLM_LOCUS126</name>
</gene>
<reference evidence="2 3" key="2">
    <citation type="submission" date="2018-11" db="EMBL/GenBank/DDBJ databases">
        <authorList>
            <consortium name="Pathogen Informatics"/>
        </authorList>
    </citation>
    <scope>NUCLEOTIDE SEQUENCE [LARGE SCALE GENOMIC DNA]</scope>
    <source>
        <strain evidence="2 3">MHpl1</strain>
    </source>
</reference>
<keyword evidence="1" id="KW-0472">Membrane</keyword>
<organism evidence="4">
    <name type="scientific">Haemonchus placei</name>
    <name type="common">Barber's pole worm</name>
    <dbReference type="NCBI Taxonomy" id="6290"/>
    <lineage>
        <taxon>Eukaryota</taxon>
        <taxon>Metazoa</taxon>
        <taxon>Ecdysozoa</taxon>
        <taxon>Nematoda</taxon>
        <taxon>Chromadorea</taxon>
        <taxon>Rhabditida</taxon>
        <taxon>Rhabditina</taxon>
        <taxon>Rhabditomorpha</taxon>
        <taxon>Strongyloidea</taxon>
        <taxon>Trichostrongylidae</taxon>
        <taxon>Haemonchus</taxon>
    </lineage>
</organism>
<evidence type="ECO:0000313" key="3">
    <source>
        <dbReference type="Proteomes" id="UP000268014"/>
    </source>
</evidence>
<evidence type="ECO:0000313" key="2">
    <source>
        <dbReference type="EMBL" id="VDO04517.1"/>
    </source>
</evidence>
<evidence type="ECO:0000313" key="4">
    <source>
        <dbReference type="WBParaSite" id="HPLM_0000012501-mRNA-1"/>
    </source>
</evidence>
<dbReference type="Proteomes" id="UP000268014">
    <property type="component" value="Unassembled WGS sequence"/>
</dbReference>
<name>A0A0N4VS63_HAEPC</name>
<keyword evidence="3" id="KW-1185">Reference proteome</keyword>
<dbReference type="EMBL" id="UZAF01000059">
    <property type="protein sequence ID" value="VDO04517.1"/>
    <property type="molecule type" value="Genomic_DNA"/>
</dbReference>
<sequence length="94" mass="10684">MFMAKCLLKGTSTLPPRLLSHVLRSSVPPVSKPGAAPMTTPLGQPDDVVPDLAILYLDIFCRVFYPLSFLLFLIMYYFVFTEGRQDDCINRRTR</sequence>
<reference evidence="4" key="1">
    <citation type="submission" date="2017-02" db="UniProtKB">
        <authorList>
            <consortium name="WormBaseParasite"/>
        </authorList>
    </citation>
    <scope>IDENTIFICATION</scope>
</reference>
<keyword evidence="1" id="KW-1133">Transmembrane helix</keyword>
<dbReference type="WBParaSite" id="HPLM_0000012501-mRNA-1">
    <property type="protein sequence ID" value="HPLM_0000012501-mRNA-1"/>
    <property type="gene ID" value="HPLM_0000012501"/>
</dbReference>